<dbReference type="EMBL" id="HBGJ01001159">
    <property type="protein sequence ID" value="CAD9242475.1"/>
    <property type="molecule type" value="Transcribed_RNA"/>
</dbReference>
<evidence type="ECO:0008006" key="3">
    <source>
        <dbReference type="Google" id="ProtNLM"/>
    </source>
</evidence>
<dbReference type="SUPFAM" id="SSF81296">
    <property type="entry name" value="E set domains"/>
    <property type="match status" value="1"/>
</dbReference>
<organism evidence="2">
    <name type="scientific">Phaeomonas parva</name>
    <dbReference type="NCBI Taxonomy" id="124430"/>
    <lineage>
        <taxon>Eukaryota</taxon>
        <taxon>Sar</taxon>
        <taxon>Stramenopiles</taxon>
        <taxon>Ochrophyta</taxon>
        <taxon>Pinguiophyceae</taxon>
        <taxon>Pinguiochrysidales</taxon>
        <taxon>Pinguiochrysidaceae</taxon>
        <taxon>Phaeomonas</taxon>
    </lineage>
</organism>
<dbReference type="InterPro" id="IPR028934">
    <property type="entry name" value="Vps26-related"/>
</dbReference>
<proteinExistence type="inferred from homology"/>
<reference evidence="2" key="1">
    <citation type="submission" date="2021-01" db="EMBL/GenBank/DDBJ databases">
        <authorList>
            <person name="Corre E."/>
            <person name="Pelletier E."/>
            <person name="Niang G."/>
            <person name="Scheremetjew M."/>
            <person name="Finn R."/>
            <person name="Kale V."/>
            <person name="Holt S."/>
            <person name="Cochrane G."/>
            <person name="Meng A."/>
            <person name="Brown T."/>
            <person name="Cohen L."/>
        </authorList>
    </citation>
    <scope>NUCLEOTIDE SEQUENCE</scope>
    <source>
        <strain evidence="2">CCMP2877</strain>
    </source>
</reference>
<dbReference type="InterPro" id="IPR014756">
    <property type="entry name" value="Ig_E-set"/>
</dbReference>
<accession>A0A7S1XKB0</accession>
<evidence type="ECO:0000256" key="1">
    <source>
        <dbReference type="ARBA" id="ARBA00009100"/>
    </source>
</evidence>
<protein>
    <recommendedName>
        <fullName evidence="3">Arrestin-like N-terminal domain-containing protein</fullName>
    </recommendedName>
</protein>
<gene>
    <name evidence="2" type="ORF">PPAR1163_LOCUS818</name>
</gene>
<evidence type="ECO:0000313" key="2">
    <source>
        <dbReference type="EMBL" id="CAD9242475.1"/>
    </source>
</evidence>
<dbReference type="AlphaFoldDB" id="A0A7S1XKB0"/>
<sequence>MAEAEPEHSSVRLAVGRFDRIYRPGETVDGTITIQAKGGWNHQGITLTVVGQVELVRPPNSKGFFSSSTIEPEVVTVMNVPCRTPGRVHPGKTEIPFDFELQASNGKKLYDTYHGMCINISYIISVAIERGSFARTLSYQLEFVVETFPKPKTELRPLEFTITPDSIEHGEKTLDIKIPDFRVVGKLHKQVCPINMPFTGEVRIEKSEIPIRSINLQLIRSETVRSGGREETEASEVQDIQIGSGDVAREMVIPLYMIFPRLYTCPSVHTDRFKVDFEVWLVIYFSDGCYVTESFDIDLFR</sequence>
<dbReference type="GO" id="GO:0006886">
    <property type="term" value="P:intracellular protein transport"/>
    <property type="evidence" value="ECO:0007669"/>
    <property type="project" value="InterPro"/>
</dbReference>
<name>A0A7S1XKB0_9STRA</name>
<dbReference type="Pfam" id="PF03643">
    <property type="entry name" value="Vps26"/>
    <property type="match status" value="1"/>
</dbReference>
<dbReference type="Gene3D" id="2.60.40.640">
    <property type="match status" value="2"/>
</dbReference>
<dbReference type="PANTHER" id="PTHR12233">
    <property type="entry name" value="VACUOLAR PROTEIN SORTING 26 RELATED"/>
    <property type="match status" value="1"/>
</dbReference>
<comment type="similarity">
    <text evidence="1">Belongs to the VPS26 family.</text>
</comment>
<dbReference type="InterPro" id="IPR014752">
    <property type="entry name" value="Arrestin-like_C"/>
</dbReference>